<feature type="domain" description="Methyltransferase type 11" evidence="1">
    <location>
        <begin position="43"/>
        <end position="133"/>
    </location>
</feature>
<dbReference type="InterPro" id="IPR050508">
    <property type="entry name" value="Methyltransf_Superfamily"/>
</dbReference>
<sequence>MEREGFDVWAAGSSYDRYMGRWSRLVAEEFVAWLGCGDGLRWLDVGCGTGVLSAVLAARCRPRTVTGVDRSEAFVRSATTSTWGFVVGDAMALPLRAGSCDVAVSALTLNFLGDPAAAVTGMAAAVRPGGTVAAYVWDYAHGMGFLRRFWDAAVRADPSAAELDEGRRFPECRPDALRAQWAGAGLTDVSTVAIDVPVVFADFDDLWEPFLAGQGPAPAYVASLRPIDRDRLRDVLSTAVERGEDGSTGFTCRAWAVRGHKPDHLDADRATPL</sequence>
<evidence type="ECO:0000313" key="2">
    <source>
        <dbReference type="EMBL" id="MFC5889915.1"/>
    </source>
</evidence>
<proteinExistence type="predicted"/>
<keyword evidence="2" id="KW-0808">Transferase</keyword>
<dbReference type="Pfam" id="PF08241">
    <property type="entry name" value="Methyltransf_11"/>
    <property type="match status" value="1"/>
</dbReference>
<dbReference type="GO" id="GO:0032259">
    <property type="term" value="P:methylation"/>
    <property type="evidence" value="ECO:0007669"/>
    <property type="project" value="UniProtKB-KW"/>
</dbReference>
<evidence type="ECO:0000313" key="3">
    <source>
        <dbReference type="Proteomes" id="UP001596067"/>
    </source>
</evidence>
<keyword evidence="3" id="KW-1185">Reference proteome</keyword>
<dbReference type="InterPro" id="IPR013216">
    <property type="entry name" value="Methyltransf_11"/>
</dbReference>
<evidence type="ECO:0000259" key="1">
    <source>
        <dbReference type="Pfam" id="PF08241"/>
    </source>
</evidence>
<dbReference type="Gene3D" id="3.40.50.150">
    <property type="entry name" value="Vaccinia Virus protein VP39"/>
    <property type="match status" value="1"/>
</dbReference>
<protein>
    <submittedName>
        <fullName evidence="2">Class I SAM-dependent methyltransferase</fullName>
        <ecNumber evidence="2">2.1.1.-</ecNumber>
    </submittedName>
</protein>
<keyword evidence="2" id="KW-0489">Methyltransferase</keyword>
<dbReference type="PANTHER" id="PTHR42912">
    <property type="entry name" value="METHYLTRANSFERASE"/>
    <property type="match status" value="1"/>
</dbReference>
<dbReference type="Proteomes" id="UP001596067">
    <property type="component" value="Unassembled WGS sequence"/>
</dbReference>
<dbReference type="EMBL" id="JBHSOD010000068">
    <property type="protein sequence ID" value="MFC5889915.1"/>
    <property type="molecule type" value="Genomic_DNA"/>
</dbReference>
<dbReference type="SUPFAM" id="SSF53335">
    <property type="entry name" value="S-adenosyl-L-methionine-dependent methyltransferases"/>
    <property type="match status" value="1"/>
</dbReference>
<comment type="caution">
    <text evidence="2">The sequence shown here is derived from an EMBL/GenBank/DDBJ whole genome shotgun (WGS) entry which is preliminary data.</text>
</comment>
<organism evidence="2 3">
    <name type="scientific">Kitasatospora aburaviensis</name>
    <dbReference type="NCBI Taxonomy" id="67265"/>
    <lineage>
        <taxon>Bacteria</taxon>
        <taxon>Bacillati</taxon>
        <taxon>Actinomycetota</taxon>
        <taxon>Actinomycetes</taxon>
        <taxon>Kitasatosporales</taxon>
        <taxon>Streptomycetaceae</taxon>
        <taxon>Kitasatospora</taxon>
    </lineage>
</organism>
<name>A0ABW1F7U8_9ACTN</name>
<dbReference type="CDD" id="cd02440">
    <property type="entry name" value="AdoMet_MTases"/>
    <property type="match status" value="1"/>
</dbReference>
<dbReference type="RefSeq" id="WP_313761360.1">
    <property type="nucleotide sequence ID" value="NZ_BAAAVH010000040.1"/>
</dbReference>
<dbReference type="EC" id="2.1.1.-" evidence="2"/>
<gene>
    <name evidence="2" type="ORF">ACFP0N_33620</name>
</gene>
<reference evidence="3" key="1">
    <citation type="journal article" date="2019" name="Int. J. Syst. Evol. Microbiol.">
        <title>The Global Catalogue of Microorganisms (GCM) 10K type strain sequencing project: providing services to taxonomists for standard genome sequencing and annotation.</title>
        <authorList>
            <consortium name="The Broad Institute Genomics Platform"/>
            <consortium name="The Broad Institute Genome Sequencing Center for Infectious Disease"/>
            <person name="Wu L."/>
            <person name="Ma J."/>
        </authorList>
    </citation>
    <scope>NUCLEOTIDE SEQUENCE [LARGE SCALE GENOMIC DNA]</scope>
    <source>
        <strain evidence="3">CGMCC 4.1469</strain>
    </source>
</reference>
<dbReference type="GO" id="GO:0008168">
    <property type="term" value="F:methyltransferase activity"/>
    <property type="evidence" value="ECO:0007669"/>
    <property type="project" value="UniProtKB-KW"/>
</dbReference>
<accession>A0ABW1F7U8</accession>
<dbReference type="InterPro" id="IPR029063">
    <property type="entry name" value="SAM-dependent_MTases_sf"/>
</dbReference>